<dbReference type="Gene3D" id="1.25.60.10">
    <property type="entry name" value="MgtE N-terminal domain-like"/>
    <property type="match status" value="1"/>
</dbReference>
<dbReference type="KEGG" id="halc:EY643_04400"/>
<feature type="transmembrane region" description="Helical" evidence="9">
    <location>
        <begin position="426"/>
        <end position="449"/>
    </location>
</feature>
<keyword evidence="5 9" id="KW-0460">Magnesium</keyword>
<dbReference type="Proteomes" id="UP000326287">
    <property type="component" value="Chromosome"/>
</dbReference>
<evidence type="ECO:0000256" key="8">
    <source>
        <dbReference type="PROSITE-ProRule" id="PRU00703"/>
    </source>
</evidence>
<organism evidence="11 12">
    <name type="scientific">Halioglobus maricola</name>
    <dbReference type="NCBI Taxonomy" id="2601894"/>
    <lineage>
        <taxon>Bacteria</taxon>
        <taxon>Pseudomonadati</taxon>
        <taxon>Pseudomonadota</taxon>
        <taxon>Gammaproteobacteria</taxon>
        <taxon>Cellvibrionales</taxon>
        <taxon>Halieaceae</taxon>
        <taxon>Halioglobus</taxon>
    </lineage>
</organism>
<dbReference type="PANTHER" id="PTHR43773:SF1">
    <property type="entry name" value="MAGNESIUM TRANSPORTER MGTE"/>
    <property type="match status" value="1"/>
</dbReference>
<dbReference type="PANTHER" id="PTHR43773">
    <property type="entry name" value="MAGNESIUM TRANSPORTER MGTE"/>
    <property type="match status" value="1"/>
</dbReference>
<dbReference type="GO" id="GO:0046872">
    <property type="term" value="F:metal ion binding"/>
    <property type="evidence" value="ECO:0007669"/>
    <property type="project" value="UniProtKB-KW"/>
</dbReference>
<keyword evidence="9" id="KW-0479">Metal-binding</keyword>
<name>A0A5P9NIC2_9GAMM</name>
<keyword evidence="7 9" id="KW-0472">Membrane</keyword>
<dbReference type="PROSITE" id="PS51371">
    <property type="entry name" value="CBS"/>
    <property type="match status" value="1"/>
</dbReference>
<dbReference type="OrthoDB" id="9790355at2"/>
<dbReference type="AlphaFoldDB" id="A0A5P9NIC2"/>
<dbReference type="InterPro" id="IPR038076">
    <property type="entry name" value="MgtE_N_sf"/>
</dbReference>
<comment type="subcellular location">
    <subcellularLocation>
        <location evidence="9">Cell membrane</location>
        <topology evidence="9">Multi-pass membrane protein</topology>
    </subcellularLocation>
    <subcellularLocation>
        <location evidence="1">Membrane</location>
        <topology evidence="1">Multi-pass membrane protein</topology>
    </subcellularLocation>
</comment>
<accession>A0A5P9NIC2</accession>
<dbReference type="NCBIfam" id="TIGR00400">
    <property type="entry name" value="mgtE"/>
    <property type="match status" value="1"/>
</dbReference>
<keyword evidence="4 9" id="KW-0812">Transmembrane</keyword>
<evidence type="ECO:0000256" key="3">
    <source>
        <dbReference type="ARBA" id="ARBA00022448"/>
    </source>
</evidence>
<keyword evidence="12" id="KW-1185">Reference proteome</keyword>
<dbReference type="RefSeq" id="WP_152661051.1">
    <property type="nucleotide sequence ID" value="NZ_CP036422.1"/>
</dbReference>
<sequence>MPQNLAKQQETLDRLTLALDSGAMVDVRRMLNGIPPADIAHLLESSPPRFRNILWKMVDVELEGEVLGELSDELQAHFLSRMDASEVATIAEGLEDDDLADILQQLPDRVTREVLNSMDHQDRARLEQVMHYPDDIAGGLMNTDTITIRARLTLDVVLRYLRRHDEIPEMTDNLIVVNRTDQFIGLLPLRTLLVSDPSATVREMMVTDVDPIAVNTPDDEVARLFERNDWVSAPVVDDSGRLLGRITIDDVVDVIREDADHSFMSMAGLDEEEDTFAPVSKAAPRRAVWLGINLFTAFIAASTINMFQGTIEKVVALAVLMPIVASMGGIAGTQTLTVLIRGIAIGQVGKNNQAWLLTREVTIGLINGVIWAVVVAIAASLWFDDWDIGIIIAAAMVINLVTAAFTGAALPLVLSRLNIDPALAGGVILTTVTDVVGFVSFLGLATLFYA</sequence>
<evidence type="ECO:0000313" key="11">
    <source>
        <dbReference type="EMBL" id="QFU74944.1"/>
    </source>
</evidence>
<keyword evidence="6 9" id="KW-1133">Transmembrane helix</keyword>
<keyword evidence="9" id="KW-1003">Cell membrane</keyword>
<dbReference type="Gene3D" id="1.10.357.20">
    <property type="entry name" value="SLC41 divalent cation transporters, integral membrane domain"/>
    <property type="match status" value="1"/>
</dbReference>
<feature type="transmembrane region" description="Helical" evidence="9">
    <location>
        <begin position="388"/>
        <end position="414"/>
    </location>
</feature>
<dbReference type="InterPro" id="IPR000644">
    <property type="entry name" value="CBS_dom"/>
</dbReference>
<feature type="domain" description="CBS" evidence="10">
    <location>
        <begin position="205"/>
        <end position="263"/>
    </location>
</feature>
<dbReference type="GO" id="GO:0005886">
    <property type="term" value="C:plasma membrane"/>
    <property type="evidence" value="ECO:0007669"/>
    <property type="project" value="UniProtKB-SubCell"/>
</dbReference>
<dbReference type="Pfam" id="PF00571">
    <property type="entry name" value="CBS"/>
    <property type="match status" value="2"/>
</dbReference>
<protein>
    <recommendedName>
        <fullName evidence="9">Magnesium transporter MgtE</fullName>
    </recommendedName>
</protein>
<dbReference type="Pfam" id="PF03448">
    <property type="entry name" value="MgtE_N"/>
    <property type="match status" value="1"/>
</dbReference>
<comment type="subunit">
    <text evidence="9">Homodimer.</text>
</comment>
<gene>
    <name evidence="11" type="primary">mgtE</name>
    <name evidence="11" type="ORF">EY643_04400</name>
</gene>
<evidence type="ECO:0000256" key="7">
    <source>
        <dbReference type="ARBA" id="ARBA00023136"/>
    </source>
</evidence>
<feature type="transmembrane region" description="Helical" evidence="9">
    <location>
        <begin position="361"/>
        <end position="382"/>
    </location>
</feature>
<feature type="transmembrane region" description="Helical" evidence="9">
    <location>
        <begin position="287"/>
        <end position="308"/>
    </location>
</feature>
<dbReference type="InterPro" id="IPR036739">
    <property type="entry name" value="SLC41_membr_dom_sf"/>
</dbReference>
<dbReference type="SUPFAM" id="SSF161093">
    <property type="entry name" value="MgtE membrane domain-like"/>
    <property type="match status" value="1"/>
</dbReference>
<dbReference type="Pfam" id="PF01769">
    <property type="entry name" value="MgtE"/>
    <property type="match status" value="1"/>
</dbReference>
<evidence type="ECO:0000256" key="1">
    <source>
        <dbReference type="ARBA" id="ARBA00004141"/>
    </source>
</evidence>
<evidence type="ECO:0000256" key="9">
    <source>
        <dbReference type="RuleBase" id="RU362011"/>
    </source>
</evidence>
<keyword evidence="8" id="KW-0129">CBS domain</keyword>
<evidence type="ECO:0000259" key="10">
    <source>
        <dbReference type="PROSITE" id="PS51371"/>
    </source>
</evidence>
<dbReference type="SUPFAM" id="SSF54631">
    <property type="entry name" value="CBS-domain pair"/>
    <property type="match status" value="1"/>
</dbReference>
<evidence type="ECO:0000256" key="4">
    <source>
        <dbReference type="ARBA" id="ARBA00022692"/>
    </source>
</evidence>
<dbReference type="SMART" id="SM00924">
    <property type="entry name" value="MgtE_N"/>
    <property type="match status" value="1"/>
</dbReference>
<comment type="function">
    <text evidence="9">Acts as a magnesium transporter.</text>
</comment>
<dbReference type="GO" id="GO:0015095">
    <property type="term" value="F:magnesium ion transmembrane transporter activity"/>
    <property type="evidence" value="ECO:0007669"/>
    <property type="project" value="UniProtKB-UniRule"/>
</dbReference>
<feature type="transmembrane region" description="Helical" evidence="9">
    <location>
        <begin position="314"/>
        <end position="340"/>
    </location>
</feature>
<evidence type="ECO:0000256" key="6">
    <source>
        <dbReference type="ARBA" id="ARBA00022989"/>
    </source>
</evidence>
<evidence type="ECO:0000256" key="5">
    <source>
        <dbReference type="ARBA" id="ARBA00022842"/>
    </source>
</evidence>
<comment type="similarity">
    <text evidence="2 9">Belongs to the SLC41A transporter family.</text>
</comment>
<dbReference type="InterPro" id="IPR006669">
    <property type="entry name" value="MgtE_transporter"/>
</dbReference>
<proteinExistence type="inferred from homology"/>
<evidence type="ECO:0000313" key="12">
    <source>
        <dbReference type="Proteomes" id="UP000326287"/>
    </source>
</evidence>
<keyword evidence="3 9" id="KW-0813">Transport</keyword>
<dbReference type="Gene3D" id="3.10.580.10">
    <property type="entry name" value="CBS-domain"/>
    <property type="match status" value="1"/>
</dbReference>
<dbReference type="EMBL" id="CP036422">
    <property type="protein sequence ID" value="QFU74944.1"/>
    <property type="molecule type" value="Genomic_DNA"/>
</dbReference>
<dbReference type="InterPro" id="IPR006668">
    <property type="entry name" value="Mg_transptr_MgtE_intracell_dom"/>
</dbReference>
<dbReference type="InterPro" id="IPR006667">
    <property type="entry name" value="SLC41_membr_dom"/>
</dbReference>
<dbReference type="InterPro" id="IPR046342">
    <property type="entry name" value="CBS_dom_sf"/>
</dbReference>
<dbReference type="SUPFAM" id="SSF158791">
    <property type="entry name" value="MgtE N-terminal domain-like"/>
    <property type="match status" value="1"/>
</dbReference>
<dbReference type="CDD" id="cd04606">
    <property type="entry name" value="CBS_pair_Mg_transporter"/>
    <property type="match status" value="1"/>
</dbReference>
<evidence type="ECO:0000256" key="2">
    <source>
        <dbReference type="ARBA" id="ARBA00009749"/>
    </source>
</evidence>
<reference evidence="11 12" key="1">
    <citation type="submission" date="2019-02" db="EMBL/GenBank/DDBJ databases">
        <authorList>
            <person name="Li S.-H."/>
        </authorList>
    </citation>
    <scope>NUCLEOTIDE SEQUENCE [LARGE SCALE GENOMIC DNA]</scope>
    <source>
        <strain evidence="11 12">IMCC14385</strain>
    </source>
</reference>